<organism evidence="1 2">
    <name type="scientific">Rhizobium mongolense subsp. loessense</name>
    <dbReference type="NCBI Taxonomy" id="158890"/>
    <lineage>
        <taxon>Bacteria</taxon>
        <taxon>Pseudomonadati</taxon>
        <taxon>Pseudomonadota</taxon>
        <taxon>Alphaproteobacteria</taxon>
        <taxon>Hyphomicrobiales</taxon>
        <taxon>Rhizobiaceae</taxon>
        <taxon>Rhizobium/Agrobacterium group</taxon>
        <taxon>Rhizobium</taxon>
    </lineage>
</organism>
<dbReference type="GO" id="GO:0006270">
    <property type="term" value="P:DNA replication initiation"/>
    <property type="evidence" value="ECO:0007669"/>
    <property type="project" value="TreeGrafter"/>
</dbReference>
<dbReference type="Gene3D" id="3.40.50.300">
    <property type="entry name" value="P-loop containing nucleotide triphosphate hydrolases"/>
    <property type="match status" value="1"/>
</dbReference>
<dbReference type="AlphaFoldDB" id="A0A1G4P958"/>
<sequence length="232" mass="25388">MNDVKRKAGEQLPLVFSHDAASGRDDLLVSDRLSAAVTIIDAWPQWPSPVVILAGPVGSGKSHLASIWKEHSGAVSIHPKRGSDAALTAANGPVLFEDVDRLGFDDTELFHVINSVRENGNSLLMTSRLWPMSWPVELPDLRSRLKAATVVEIGEPDEELLSQVIVKLFSDRQLNIDDKLVLYVVNRMERSLNAAQTIVERLDRLALARGTKITRSLAAEVLNELGNPASSD</sequence>
<dbReference type="PANTHER" id="PTHR30050">
    <property type="entry name" value="CHROMOSOMAL REPLICATION INITIATOR PROTEIN DNAA"/>
    <property type="match status" value="1"/>
</dbReference>
<dbReference type="Gene3D" id="1.10.8.60">
    <property type="match status" value="1"/>
</dbReference>
<dbReference type="NCBIfam" id="NF006571">
    <property type="entry name" value="PRK09087.1"/>
    <property type="match status" value="1"/>
</dbReference>
<evidence type="ECO:0000313" key="2">
    <source>
        <dbReference type="Proteomes" id="UP000199542"/>
    </source>
</evidence>
<dbReference type="InterPro" id="IPR027417">
    <property type="entry name" value="P-loop_NTPase"/>
</dbReference>
<dbReference type="Proteomes" id="UP000199542">
    <property type="component" value="Unassembled WGS sequence"/>
</dbReference>
<dbReference type="SUPFAM" id="SSF52540">
    <property type="entry name" value="P-loop containing nucleoside triphosphate hydrolases"/>
    <property type="match status" value="1"/>
</dbReference>
<gene>
    <name evidence="1" type="ORF">SAMN02927900_00174</name>
</gene>
<dbReference type="GO" id="GO:0005886">
    <property type="term" value="C:plasma membrane"/>
    <property type="evidence" value="ECO:0007669"/>
    <property type="project" value="TreeGrafter"/>
</dbReference>
<dbReference type="PANTHER" id="PTHR30050:SF5">
    <property type="entry name" value="DNAA REGULATORY INACTIVATOR HDA"/>
    <property type="match status" value="1"/>
</dbReference>
<name>A0A1G4P958_9HYPH</name>
<dbReference type="RefSeq" id="WP_092583138.1">
    <property type="nucleotide sequence ID" value="NZ_FMTM01000001.1"/>
</dbReference>
<reference evidence="1 2" key="1">
    <citation type="submission" date="2016-10" db="EMBL/GenBank/DDBJ databases">
        <authorList>
            <person name="de Groot N.N."/>
        </authorList>
    </citation>
    <scope>NUCLEOTIDE SEQUENCE [LARGE SCALE GENOMIC DNA]</scope>
    <source>
        <strain evidence="1 2">CGMCC 1.3401</strain>
    </source>
</reference>
<proteinExistence type="predicted"/>
<accession>A0A1G4P958</accession>
<dbReference type="GO" id="GO:0003688">
    <property type="term" value="F:DNA replication origin binding"/>
    <property type="evidence" value="ECO:0007669"/>
    <property type="project" value="TreeGrafter"/>
</dbReference>
<dbReference type="EMBL" id="FMTM01000001">
    <property type="protein sequence ID" value="SCW28771.1"/>
    <property type="molecule type" value="Genomic_DNA"/>
</dbReference>
<evidence type="ECO:0000313" key="1">
    <source>
        <dbReference type="EMBL" id="SCW28771.1"/>
    </source>
</evidence>
<protein>
    <submittedName>
        <fullName evidence="1">DnaA protein</fullName>
    </submittedName>
</protein>